<evidence type="ECO:0000256" key="5">
    <source>
        <dbReference type="ARBA" id="ARBA00022692"/>
    </source>
</evidence>
<evidence type="ECO:0000256" key="10">
    <source>
        <dbReference type="RuleBase" id="RU363063"/>
    </source>
</evidence>
<keyword evidence="7" id="KW-1133">Transmembrane helix</keyword>
<evidence type="ECO:0000256" key="4">
    <source>
        <dbReference type="ARBA" id="ARBA00022679"/>
    </source>
</evidence>
<dbReference type="AlphaFoldDB" id="A0AAD9ZJJ1"/>
<dbReference type="GO" id="GO:0016758">
    <property type="term" value="F:hexosyltransferase activity"/>
    <property type="evidence" value="ECO:0007669"/>
    <property type="project" value="InterPro"/>
</dbReference>
<keyword evidence="13" id="KW-1185">Reference proteome</keyword>
<keyword evidence="11" id="KW-0732">Signal</keyword>
<dbReference type="EMBL" id="JASNWA010000003">
    <property type="protein sequence ID" value="KAK3179042.1"/>
    <property type="molecule type" value="Genomic_DNA"/>
</dbReference>
<keyword evidence="6" id="KW-0735">Signal-anchor</keyword>
<evidence type="ECO:0000313" key="13">
    <source>
        <dbReference type="Proteomes" id="UP001276659"/>
    </source>
</evidence>
<evidence type="ECO:0000256" key="7">
    <source>
        <dbReference type="ARBA" id="ARBA00022989"/>
    </source>
</evidence>
<feature type="chain" id="PRO_5042010807" description="Hexosyltransferase" evidence="11">
    <location>
        <begin position="19"/>
        <end position="325"/>
    </location>
</feature>
<proteinExistence type="inferred from homology"/>
<gene>
    <name evidence="12" type="ORF">OEA41_001181</name>
</gene>
<dbReference type="EC" id="2.4.1.-" evidence="10"/>
<sequence length="325" mass="37137">MYILTFITLCLVLFSARSFLSIPNVYNAASTSFSSLTTTSTSSPGYTTHPPWLLITSSSSSDFQRRLLVRWTWVSLFQHSGIFDHIFAVSSTDPVLLPIIKKENDTFGDILLLDDIKDTTWTANHIKPFEFFKKVTNKGWKGRTYDFVSKVDQDSFVDPVRTWNKYLKGRMRVSGTEEDRLMLSMPHEAFCECPAPQGGFYTLSWDLAKLIARLYDGMEKPENIGQEDCMVGRFPTDAGEQYEFMSMDKEESFDVVGEKGSAIARDWSKDQVERGHLEELENVVFLHQMKEEWKWLAVKDLFDEDGWAPNRSSGGSNLTSLHAHT</sequence>
<evidence type="ECO:0000256" key="1">
    <source>
        <dbReference type="ARBA" id="ARBA00004323"/>
    </source>
</evidence>
<protein>
    <recommendedName>
        <fullName evidence="10">Hexosyltransferase</fullName>
        <ecNumber evidence="10">2.4.1.-</ecNumber>
    </recommendedName>
</protein>
<dbReference type="Proteomes" id="UP001276659">
    <property type="component" value="Unassembled WGS sequence"/>
</dbReference>
<comment type="subcellular location">
    <subcellularLocation>
        <location evidence="1 10">Golgi apparatus membrane</location>
        <topology evidence="1 10">Single-pass type II membrane protein</topology>
    </subcellularLocation>
</comment>
<comment type="similarity">
    <text evidence="2 10">Belongs to the glycosyltransferase 31 family.</text>
</comment>
<evidence type="ECO:0000256" key="8">
    <source>
        <dbReference type="ARBA" id="ARBA00023034"/>
    </source>
</evidence>
<dbReference type="GO" id="GO:0000139">
    <property type="term" value="C:Golgi membrane"/>
    <property type="evidence" value="ECO:0007669"/>
    <property type="project" value="UniProtKB-SubCell"/>
</dbReference>
<feature type="signal peptide" evidence="11">
    <location>
        <begin position="1"/>
        <end position="18"/>
    </location>
</feature>
<evidence type="ECO:0000256" key="11">
    <source>
        <dbReference type="SAM" id="SignalP"/>
    </source>
</evidence>
<organism evidence="12 13">
    <name type="scientific">Lepraria neglecta</name>
    <dbReference type="NCBI Taxonomy" id="209136"/>
    <lineage>
        <taxon>Eukaryota</taxon>
        <taxon>Fungi</taxon>
        <taxon>Dikarya</taxon>
        <taxon>Ascomycota</taxon>
        <taxon>Pezizomycotina</taxon>
        <taxon>Lecanoromycetes</taxon>
        <taxon>OSLEUM clade</taxon>
        <taxon>Lecanoromycetidae</taxon>
        <taxon>Lecanorales</taxon>
        <taxon>Lecanorineae</taxon>
        <taxon>Stereocaulaceae</taxon>
        <taxon>Lepraria</taxon>
    </lineage>
</organism>
<reference evidence="12" key="1">
    <citation type="submission" date="2022-11" db="EMBL/GenBank/DDBJ databases">
        <title>Chromosomal genome sequence assembly and mating type (MAT) locus characterization of the leprose asexual lichenized fungus Lepraria neglecta (Nyl.) Erichsen.</title>
        <authorList>
            <person name="Allen J.L."/>
            <person name="Pfeffer B."/>
        </authorList>
    </citation>
    <scope>NUCLEOTIDE SEQUENCE</scope>
    <source>
        <strain evidence="12">Allen 5258</strain>
    </source>
</reference>
<dbReference type="InterPro" id="IPR002659">
    <property type="entry name" value="Glyco_trans_31"/>
</dbReference>
<keyword evidence="8 10" id="KW-0333">Golgi apparatus</keyword>
<evidence type="ECO:0000256" key="6">
    <source>
        <dbReference type="ARBA" id="ARBA00022968"/>
    </source>
</evidence>
<keyword evidence="3 10" id="KW-0328">Glycosyltransferase</keyword>
<evidence type="ECO:0000256" key="9">
    <source>
        <dbReference type="ARBA" id="ARBA00023136"/>
    </source>
</evidence>
<keyword evidence="4" id="KW-0808">Transferase</keyword>
<evidence type="ECO:0000256" key="2">
    <source>
        <dbReference type="ARBA" id="ARBA00008661"/>
    </source>
</evidence>
<name>A0AAD9ZJJ1_9LECA</name>
<comment type="caution">
    <text evidence="12">The sequence shown here is derived from an EMBL/GenBank/DDBJ whole genome shotgun (WGS) entry which is preliminary data.</text>
</comment>
<evidence type="ECO:0000256" key="3">
    <source>
        <dbReference type="ARBA" id="ARBA00022676"/>
    </source>
</evidence>
<keyword evidence="9" id="KW-0472">Membrane</keyword>
<keyword evidence="5" id="KW-0812">Transmembrane</keyword>
<dbReference type="PANTHER" id="PTHR11214">
    <property type="entry name" value="BETA-1,3-N-ACETYLGLUCOSAMINYLTRANSFERASE"/>
    <property type="match status" value="1"/>
</dbReference>
<accession>A0AAD9ZJJ1</accession>
<evidence type="ECO:0000313" key="12">
    <source>
        <dbReference type="EMBL" id="KAK3179042.1"/>
    </source>
</evidence>
<dbReference type="PANTHER" id="PTHR11214:SF351">
    <property type="entry name" value="BETA-1,3-GALACTOSYLTRANSFERASE PVG3"/>
    <property type="match status" value="1"/>
</dbReference>